<dbReference type="Proteomes" id="UP000280501">
    <property type="component" value="Unassembled WGS sequence"/>
</dbReference>
<organism evidence="2 3">
    <name type="scientific">Myceligenerans xiligouense</name>
    <dbReference type="NCBI Taxonomy" id="253184"/>
    <lineage>
        <taxon>Bacteria</taxon>
        <taxon>Bacillati</taxon>
        <taxon>Actinomycetota</taxon>
        <taxon>Actinomycetes</taxon>
        <taxon>Micrococcales</taxon>
        <taxon>Promicromonosporaceae</taxon>
        <taxon>Myceligenerans</taxon>
    </lineage>
</organism>
<evidence type="ECO:0000259" key="1">
    <source>
        <dbReference type="Pfam" id="PF14020"/>
    </source>
</evidence>
<keyword evidence="3" id="KW-1185">Reference proteome</keyword>
<gene>
    <name evidence="2" type="ORF">EDD34_1268</name>
</gene>
<evidence type="ECO:0000313" key="3">
    <source>
        <dbReference type="Proteomes" id="UP000280501"/>
    </source>
</evidence>
<sequence>MVKLGGGNLRYRKRLSLGPLKFNITQKGLSSMSIKLGFWTWNSRTKKHSLNLPGGLSWYSNSK</sequence>
<accession>A0A3N4ZL86</accession>
<dbReference type="InterPro" id="IPR025330">
    <property type="entry name" value="DUF4236"/>
</dbReference>
<proteinExistence type="predicted"/>
<feature type="domain" description="DUF4236" evidence="1">
    <location>
        <begin position="9"/>
        <end position="58"/>
    </location>
</feature>
<comment type="caution">
    <text evidence="2">The sequence shown here is derived from an EMBL/GenBank/DDBJ whole genome shotgun (WGS) entry which is preliminary data.</text>
</comment>
<dbReference type="AlphaFoldDB" id="A0A3N4ZL86"/>
<dbReference type="OrthoDB" id="3297468at2"/>
<dbReference type="EMBL" id="RKQZ01000001">
    <property type="protein sequence ID" value="RPF20671.1"/>
    <property type="molecule type" value="Genomic_DNA"/>
</dbReference>
<name>A0A3N4ZL86_9MICO</name>
<protein>
    <submittedName>
        <fullName evidence="2">Uncharacterized protein DUF4236</fullName>
    </submittedName>
</protein>
<dbReference type="RefSeq" id="WP_123813808.1">
    <property type="nucleotide sequence ID" value="NZ_RKQZ01000001.1"/>
</dbReference>
<reference evidence="2 3" key="1">
    <citation type="submission" date="2018-11" db="EMBL/GenBank/DDBJ databases">
        <title>Sequencing the genomes of 1000 actinobacteria strains.</title>
        <authorList>
            <person name="Klenk H.-P."/>
        </authorList>
    </citation>
    <scope>NUCLEOTIDE SEQUENCE [LARGE SCALE GENOMIC DNA]</scope>
    <source>
        <strain evidence="2 3">DSM 15700</strain>
    </source>
</reference>
<dbReference type="Pfam" id="PF14020">
    <property type="entry name" value="DUF4236"/>
    <property type="match status" value="1"/>
</dbReference>
<evidence type="ECO:0000313" key="2">
    <source>
        <dbReference type="EMBL" id="RPF20671.1"/>
    </source>
</evidence>